<feature type="domain" description="Carbamoyl phosphate synthase ATP-binding" evidence="1">
    <location>
        <begin position="253"/>
        <end position="294"/>
    </location>
</feature>
<dbReference type="InterPro" id="IPR005479">
    <property type="entry name" value="CPAse_ATP-bd"/>
</dbReference>
<dbReference type="SUPFAM" id="SSF56059">
    <property type="entry name" value="Glutathione synthetase ATP-binding domain-like"/>
    <property type="match status" value="1"/>
</dbReference>
<sequence length="382" mass="42703">MSDQRLPLPGRVFDTLIDRPRKITLREVKAAKKAKLESPRLAKGPQKMQRQSIHQCITFLLASSRGSSQMWRAWHSHFLTTVVVNPISLSALKSSFLTAARELGWRAVVIYTAQGTSNAAFADEAGRLHDPSWLASSEHIVDIAKSDKDAGRRWWMWTRVVSTQEWVEEAFKRCTGETQPGQFPSEKALGRNEIMSRSRSPATVREAWRKHGNESAAYIGNSRSSFRQRICADGTLHHHPESSSTPVRRLDALIQMARVLRYQGVGTLAYPVNSHTGERVFLEINPRMQVEYGVSITWPAGRGVHVNTWLCRPGVRECNVGADLDSLLAKILVRGRHLGETTQQDVRALRETSAGNEEGGVKTNKTVLAERGSAIRYGWSAS</sequence>
<dbReference type="Proteomes" id="UP000076532">
    <property type="component" value="Unassembled WGS sequence"/>
</dbReference>
<protein>
    <recommendedName>
        <fullName evidence="1">Carbamoyl phosphate synthase ATP-binding domain-containing protein</fullName>
    </recommendedName>
</protein>
<accession>A0A166MU76</accession>
<dbReference type="PANTHER" id="PTHR45007:SF1">
    <property type="entry name" value="CARBOXYLASE, PUTATIVE (AFU_ORTHOLOGUE AFUA_5G07570)-RELATED"/>
    <property type="match status" value="1"/>
</dbReference>
<evidence type="ECO:0000313" key="2">
    <source>
        <dbReference type="EMBL" id="KZP24320.1"/>
    </source>
</evidence>
<proteinExistence type="predicted"/>
<dbReference type="Pfam" id="PF02786">
    <property type="entry name" value="CPSase_L_D2"/>
    <property type="match status" value="1"/>
</dbReference>
<dbReference type="AlphaFoldDB" id="A0A166MU76"/>
<organism evidence="2 3">
    <name type="scientific">Athelia psychrophila</name>
    <dbReference type="NCBI Taxonomy" id="1759441"/>
    <lineage>
        <taxon>Eukaryota</taxon>
        <taxon>Fungi</taxon>
        <taxon>Dikarya</taxon>
        <taxon>Basidiomycota</taxon>
        <taxon>Agaricomycotina</taxon>
        <taxon>Agaricomycetes</taxon>
        <taxon>Agaricomycetidae</taxon>
        <taxon>Atheliales</taxon>
        <taxon>Atheliaceae</taxon>
        <taxon>Athelia</taxon>
    </lineage>
</organism>
<name>A0A166MU76_9AGAM</name>
<gene>
    <name evidence="2" type="ORF">FIBSPDRAFT_889020</name>
</gene>
<evidence type="ECO:0000313" key="3">
    <source>
        <dbReference type="Proteomes" id="UP000076532"/>
    </source>
</evidence>
<keyword evidence="3" id="KW-1185">Reference proteome</keyword>
<reference evidence="2 3" key="1">
    <citation type="journal article" date="2016" name="Mol. Biol. Evol.">
        <title>Comparative Genomics of Early-Diverging Mushroom-Forming Fungi Provides Insights into the Origins of Lignocellulose Decay Capabilities.</title>
        <authorList>
            <person name="Nagy L.G."/>
            <person name="Riley R."/>
            <person name="Tritt A."/>
            <person name="Adam C."/>
            <person name="Daum C."/>
            <person name="Floudas D."/>
            <person name="Sun H."/>
            <person name="Yadav J.S."/>
            <person name="Pangilinan J."/>
            <person name="Larsson K.H."/>
            <person name="Matsuura K."/>
            <person name="Barry K."/>
            <person name="Labutti K."/>
            <person name="Kuo R."/>
            <person name="Ohm R.A."/>
            <person name="Bhattacharya S.S."/>
            <person name="Shirouzu T."/>
            <person name="Yoshinaga Y."/>
            <person name="Martin F.M."/>
            <person name="Grigoriev I.V."/>
            <person name="Hibbett D.S."/>
        </authorList>
    </citation>
    <scope>NUCLEOTIDE SEQUENCE [LARGE SCALE GENOMIC DNA]</scope>
    <source>
        <strain evidence="2 3">CBS 109695</strain>
    </source>
</reference>
<dbReference type="EMBL" id="KV417527">
    <property type="protein sequence ID" value="KZP24320.1"/>
    <property type="molecule type" value="Genomic_DNA"/>
</dbReference>
<dbReference type="PANTHER" id="PTHR45007">
    <property type="entry name" value="CARBOXYLASE, PUTATIVE (AFU_ORTHOLOGUE AFUA_5G07570)-RELATED"/>
    <property type="match status" value="1"/>
</dbReference>
<dbReference type="STRING" id="436010.A0A166MU76"/>
<dbReference type="Gene3D" id="3.30.470.20">
    <property type="entry name" value="ATP-grasp fold, B domain"/>
    <property type="match status" value="2"/>
</dbReference>
<dbReference type="OrthoDB" id="196847at2759"/>
<dbReference type="GO" id="GO:0005524">
    <property type="term" value="F:ATP binding"/>
    <property type="evidence" value="ECO:0007669"/>
    <property type="project" value="InterPro"/>
</dbReference>
<evidence type="ECO:0000259" key="1">
    <source>
        <dbReference type="Pfam" id="PF02786"/>
    </source>
</evidence>